<organism evidence="3 4">
    <name type="scientific">Lithocarpus litseifolius</name>
    <dbReference type="NCBI Taxonomy" id="425828"/>
    <lineage>
        <taxon>Eukaryota</taxon>
        <taxon>Viridiplantae</taxon>
        <taxon>Streptophyta</taxon>
        <taxon>Embryophyta</taxon>
        <taxon>Tracheophyta</taxon>
        <taxon>Spermatophyta</taxon>
        <taxon>Magnoliopsida</taxon>
        <taxon>eudicotyledons</taxon>
        <taxon>Gunneridae</taxon>
        <taxon>Pentapetalae</taxon>
        <taxon>rosids</taxon>
        <taxon>fabids</taxon>
        <taxon>Fagales</taxon>
        <taxon>Fagaceae</taxon>
        <taxon>Lithocarpus</taxon>
    </lineage>
</organism>
<comment type="caution">
    <text evidence="3">The sequence shown here is derived from an EMBL/GenBank/DDBJ whole genome shotgun (WGS) entry which is preliminary data.</text>
</comment>
<name>A0AAW2DP73_9ROSI</name>
<gene>
    <name evidence="3" type="ORF">SO802_006113</name>
</gene>
<feature type="domain" description="Retroviral polymerase SH3-like" evidence="2">
    <location>
        <begin position="2"/>
        <end position="50"/>
    </location>
</feature>
<keyword evidence="4" id="KW-1185">Reference proteome</keyword>
<accession>A0AAW2DP73</accession>
<evidence type="ECO:0000313" key="3">
    <source>
        <dbReference type="EMBL" id="KAL0011005.1"/>
    </source>
</evidence>
<evidence type="ECO:0000256" key="1">
    <source>
        <dbReference type="SAM" id="MobiDB-lite"/>
    </source>
</evidence>
<feature type="region of interest" description="Disordered" evidence="1">
    <location>
        <begin position="78"/>
        <end position="100"/>
    </location>
</feature>
<dbReference type="InterPro" id="IPR057670">
    <property type="entry name" value="SH3_retrovirus"/>
</dbReference>
<evidence type="ECO:0000259" key="2">
    <source>
        <dbReference type="Pfam" id="PF25597"/>
    </source>
</evidence>
<dbReference type="AlphaFoldDB" id="A0AAW2DP73"/>
<dbReference type="Proteomes" id="UP001459277">
    <property type="component" value="Unassembled WGS sequence"/>
</dbReference>
<dbReference type="Pfam" id="PF25597">
    <property type="entry name" value="SH3_retrovirus"/>
    <property type="match status" value="1"/>
</dbReference>
<reference evidence="3 4" key="1">
    <citation type="submission" date="2024-01" db="EMBL/GenBank/DDBJ databases">
        <title>A telomere-to-telomere, gap-free genome of sweet tea (Lithocarpus litseifolius).</title>
        <authorList>
            <person name="Zhou J."/>
        </authorList>
    </citation>
    <scope>NUCLEOTIDE SEQUENCE [LARGE SCALE GENOMIC DNA]</scope>
    <source>
        <strain evidence="3">Zhou-2022a</strain>
        <tissue evidence="3">Leaf</tissue>
    </source>
</reference>
<evidence type="ECO:0000313" key="4">
    <source>
        <dbReference type="Proteomes" id="UP001459277"/>
    </source>
</evidence>
<feature type="compositionally biased region" description="Low complexity" evidence="1">
    <location>
        <begin position="78"/>
        <end position="99"/>
    </location>
</feature>
<protein>
    <recommendedName>
        <fullName evidence="2">Retroviral polymerase SH3-like domain-containing protein</fullName>
    </recommendedName>
</protein>
<dbReference type="EMBL" id="JAZDWU010000002">
    <property type="protein sequence ID" value="KAL0011005.1"/>
    <property type="molecule type" value="Genomic_DNA"/>
</dbReference>
<sequence length="126" mass="14095">MFYPRARKCIFLGYPFIIKGYKLLDRTTHSFFISIDVIFHAHVFPFSVQSPPPHVSSSPIPTVHLIPSIFILDASLPTPSHLSSSSPTSQPSPSSLSNSGYEHLDDIIIQVHHEPNDEFLEDVPDV</sequence>
<proteinExistence type="predicted"/>